<name>A0A3P7JJZ5_STRVU</name>
<dbReference type="AlphaFoldDB" id="A0A3P7JJZ5"/>
<evidence type="ECO:0000313" key="2">
    <source>
        <dbReference type="Proteomes" id="UP000270094"/>
    </source>
</evidence>
<reference evidence="1 2" key="1">
    <citation type="submission" date="2018-11" db="EMBL/GenBank/DDBJ databases">
        <authorList>
            <consortium name="Pathogen Informatics"/>
        </authorList>
    </citation>
    <scope>NUCLEOTIDE SEQUENCE [LARGE SCALE GENOMIC DNA]</scope>
</reference>
<organism evidence="1 2">
    <name type="scientific">Strongylus vulgaris</name>
    <name type="common">Blood worm</name>
    <dbReference type="NCBI Taxonomy" id="40348"/>
    <lineage>
        <taxon>Eukaryota</taxon>
        <taxon>Metazoa</taxon>
        <taxon>Ecdysozoa</taxon>
        <taxon>Nematoda</taxon>
        <taxon>Chromadorea</taxon>
        <taxon>Rhabditida</taxon>
        <taxon>Rhabditina</taxon>
        <taxon>Rhabditomorpha</taxon>
        <taxon>Strongyloidea</taxon>
        <taxon>Strongylidae</taxon>
        <taxon>Strongylus</taxon>
    </lineage>
</organism>
<accession>A0A3P7JJZ5</accession>
<gene>
    <name evidence="1" type="ORF">SVUK_LOCUS21018</name>
</gene>
<proteinExistence type="predicted"/>
<evidence type="ECO:0000313" key="1">
    <source>
        <dbReference type="EMBL" id="VDM86020.1"/>
    </source>
</evidence>
<sequence>MVVRKKRLQHSPKRLDIVLPEGGRLAARV</sequence>
<keyword evidence="2" id="KW-1185">Reference proteome</keyword>
<dbReference type="Proteomes" id="UP000270094">
    <property type="component" value="Unassembled WGS sequence"/>
</dbReference>
<dbReference type="EMBL" id="UYYB01148869">
    <property type="protein sequence ID" value="VDM86020.1"/>
    <property type="molecule type" value="Genomic_DNA"/>
</dbReference>
<protein>
    <submittedName>
        <fullName evidence="1">Uncharacterized protein</fullName>
    </submittedName>
</protein>